<sequence>MNWESMDLSAQEIDNTDNIYQIAIGERDITCGARPQENDRKFLIKERSEPFPRDLNGDLDGLRGNEPVTHQTRLKPDPSEATLSKLPEDDRYEFHEVTSEDLLDVEDIEYFAERSISPVSSCVCRPFWVRRLDVGRSWLHF</sequence>
<keyword evidence="3" id="KW-1185">Reference proteome</keyword>
<gene>
    <name evidence="2" type="ORF">AGERDE_LOCUS4741</name>
</gene>
<evidence type="ECO:0000313" key="3">
    <source>
        <dbReference type="Proteomes" id="UP000789831"/>
    </source>
</evidence>
<evidence type="ECO:0000313" key="2">
    <source>
        <dbReference type="EMBL" id="CAG8511000.1"/>
    </source>
</evidence>
<organism evidence="2 3">
    <name type="scientific">Ambispora gerdemannii</name>
    <dbReference type="NCBI Taxonomy" id="144530"/>
    <lineage>
        <taxon>Eukaryota</taxon>
        <taxon>Fungi</taxon>
        <taxon>Fungi incertae sedis</taxon>
        <taxon>Mucoromycota</taxon>
        <taxon>Glomeromycotina</taxon>
        <taxon>Glomeromycetes</taxon>
        <taxon>Archaeosporales</taxon>
        <taxon>Ambisporaceae</taxon>
        <taxon>Ambispora</taxon>
    </lineage>
</organism>
<name>A0A9N8ZXX7_9GLOM</name>
<comment type="caution">
    <text evidence="2">The sequence shown here is derived from an EMBL/GenBank/DDBJ whole genome shotgun (WGS) entry which is preliminary data.</text>
</comment>
<proteinExistence type="predicted"/>
<feature type="region of interest" description="Disordered" evidence="1">
    <location>
        <begin position="42"/>
        <end position="87"/>
    </location>
</feature>
<feature type="compositionally biased region" description="Basic and acidic residues" evidence="1">
    <location>
        <begin position="42"/>
        <end position="63"/>
    </location>
</feature>
<protein>
    <submittedName>
        <fullName evidence="2">1136_t:CDS:1</fullName>
    </submittedName>
</protein>
<evidence type="ECO:0000256" key="1">
    <source>
        <dbReference type="SAM" id="MobiDB-lite"/>
    </source>
</evidence>
<dbReference type="EMBL" id="CAJVPL010000572">
    <property type="protein sequence ID" value="CAG8511000.1"/>
    <property type="molecule type" value="Genomic_DNA"/>
</dbReference>
<dbReference type="AlphaFoldDB" id="A0A9N8ZXX7"/>
<reference evidence="2" key="1">
    <citation type="submission" date="2021-06" db="EMBL/GenBank/DDBJ databases">
        <authorList>
            <person name="Kallberg Y."/>
            <person name="Tangrot J."/>
            <person name="Rosling A."/>
        </authorList>
    </citation>
    <scope>NUCLEOTIDE SEQUENCE</scope>
    <source>
        <strain evidence="2">MT106</strain>
    </source>
</reference>
<accession>A0A9N8ZXX7</accession>
<dbReference type="Proteomes" id="UP000789831">
    <property type="component" value="Unassembled WGS sequence"/>
</dbReference>